<keyword evidence="3" id="KW-0614">Plasmid</keyword>
<proteinExistence type="predicted"/>
<sequence>MRRQPIDTPAFPQLEGAFPIWSANTLLQNNFLERTEAILRMQSNLFGGFEAMSRNWLEHRQDDLQSALSTVERMGTVEDAAERSSLWNDWMADRLKRWSDEATAVMEQAQGMSRAIAEQASASASQDRPFHPRERRFRNAEGRREGKPADARG</sequence>
<feature type="region of interest" description="Disordered" evidence="1">
    <location>
        <begin position="111"/>
        <end position="153"/>
    </location>
</feature>
<evidence type="ECO:0000313" key="4">
    <source>
        <dbReference type="Proteomes" id="UP000509702"/>
    </source>
</evidence>
<dbReference type="AlphaFoldDB" id="A0A6N1AQQ1"/>
<feature type="domain" description="Phasin" evidence="2">
    <location>
        <begin position="35"/>
        <end position="122"/>
    </location>
</feature>
<keyword evidence="4" id="KW-1185">Reference proteome</keyword>
<feature type="compositionally biased region" description="Low complexity" evidence="1">
    <location>
        <begin position="113"/>
        <end position="125"/>
    </location>
</feature>
<dbReference type="EMBL" id="CP054621">
    <property type="protein sequence ID" value="QKS53890.1"/>
    <property type="molecule type" value="Genomic_DNA"/>
</dbReference>
<dbReference type="Proteomes" id="UP000509702">
    <property type="component" value="Plasmid unnamed6"/>
</dbReference>
<organism evidence="3 4">
    <name type="scientific">Azospirillum oryzae</name>
    <dbReference type="NCBI Taxonomy" id="286727"/>
    <lineage>
        <taxon>Bacteria</taxon>
        <taxon>Pseudomonadati</taxon>
        <taxon>Pseudomonadota</taxon>
        <taxon>Alphaproteobacteria</taxon>
        <taxon>Rhodospirillales</taxon>
        <taxon>Azospirillaceae</taxon>
        <taxon>Azospirillum</taxon>
    </lineage>
</organism>
<evidence type="ECO:0000313" key="3">
    <source>
        <dbReference type="EMBL" id="QKS53890.1"/>
    </source>
</evidence>
<evidence type="ECO:0000256" key="1">
    <source>
        <dbReference type="SAM" id="MobiDB-lite"/>
    </source>
</evidence>
<protein>
    <submittedName>
        <fullName evidence="3">Phasin family protein</fullName>
    </submittedName>
</protein>
<dbReference type="Pfam" id="PF09361">
    <property type="entry name" value="Phasin_2"/>
    <property type="match status" value="1"/>
</dbReference>
<accession>A0A6N1AQQ1</accession>
<feature type="compositionally biased region" description="Basic and acidic residues" evidence="1">
    <location>
        <begin position="128"/>
        <end position="153"/>
    </location>
</feature>
<geneLocation type="plasmid" evidence="3 4">
    <name>unnamed6</name>
</geneLocation>
<dbReference type="RefSeq" id="WP_174757477.1">
    <property type="nucleotide sequence ID" value="NZ_BSOV01000002.1"/>
</dbReference>
<dbReference type="InterPro" id="IPR018968">
    <property type="entry name" value="Phasin"/>
</dbReference>
<reference evidence="3 4" key="1">
    <citation type="submission" date="2020-06" db="EMBL/GenBank/DDBJ databases">
        <title>Complete genome of Azosprillum oryzae KACC14407.</title>
        <authorList>
            <person name="Kim M."/>
            <person name="Park Y.-J."/>
            <person name="Shin J.-H."/>
        </authorList>
    </citation>
    <scope>NUCLEOTIDE SEQUENCE [LARGE SCALE GENOMIC DNA]</scope>
    <source>
        <strain evidence="3 4">KACC 14407</strain>
        <plasmid evidence="3 4">unnamed6</plasmid>
    </source>
</reference>
<dbReference type="KEGG" id="aoz:HUE56_25590"/>
<gene>
    <name evidence="3" type="ORF">HUE56_25590</name>
</gene>
<evidence type="ECO:0000259" key="2">
    <source>
        <dbReference type="Pfam" id="PF09361"/>
    </source>
</evidence>
<name>A0A6N1AQQ1_9PROT</name>